<reference evidence="2" key="1">
    <citation type="journal article" date="2020" name="Nature">
        <title>Giant virus diversity and host interactions through global metagenomics.</title>
        <authorList>
            <person name="Schulz F."/>
            <person name="Roux S."/>
            <person name="Paez-Espino D."/>
            <person name="Jungbluth S."/>
            <person name="Walsh D.A."/>
            <person name="Denef V.J."/>
            <person name="McMahon K.D."/>
            <person name="Konstantinidis K.T."/>
            <person name="Eloe-Fadrosh E.A."/>
            <person name="Kyrpides N.C."/>
            <person name="Woyke T."/>
        </authorList>
    </citation>
    <scope>NUCLEOTIDE SEQUENCE</scope>
    <source>
        <strain evidence="2">GVMAG-M-3300023174-131</strain>
    </source>
</reference>
<keyword evidence="1" id="KW-0472">Membrane</keyword>
<keyword evidence="1" id="KW-1133">Transmembrane helix</keyword>
<accession>A0A6C0D9Y2</accession>
<evidence type="ECO:0000313" key="2">
    <source>
        <dbReference type="EMBL" id="QHT13213.1"/>
    </source>
</evidence>
<evidence type="ECO:0000256" key="1">
    <source>
        <dbReference type="SAM" id="Phobius"/>
    </source>
</evidence>
<dbReference type="EMBL" id="MN739564">
    <property type="protein sequence ID" value="QHT13213.1"/>
    <property type="molecule type" value="Genomic_DNA"/>
</dbReference>
<keyword evidence="1" id="KW-0812">Transmembrane</keyword>
<feature type="transmembrane region" description="Helical" evidence="1">
    <location>
        <begin position="6"/>
        <end position="24"/>
    </location>
</feature>
<name>A0A6C0D9Y2_9ZZZZ</name>
<feature type="transmembrane region" description="Helical" evidence="1">
    <location>
        <begin position="55"/>
        <end position="73"/>
    </location>
</feature>
<feature type="transmembrane region" description="Helical" evidence="1">
    <location>
        <begin position="31"/>
        <end position="49"/>
    </location>
</feature>
<feature type="transmembrane region" description="Helical" evidence="1">
    <location>
        <begin position="80"/>
        <end position="98"/>
    </location>
</feature>
<organism evidence="2">
    <name type="scientific">viral metagenome</name>
    <dbReference type="NCBI Taxonomy" id="1070528"/>
    <lineage>
        <taxon>unclassified sequences</taxon>
        <taxon>metagenomes</taxon>
        <taxon>organismal metagenomes</taxon>
    </lineage>
</organism>
<proteinExistence type="predicted"/>
<protein>
    <submittedName>
        <fullName evidence="2">Uncharacterized protein</fullName>
    </submittedName>
</protein>
<dbReference type="AlphaFoldDB" id="A0A6C0D9Y2"/>
<sequence length="124" mass="14549">MNEQLFYSSIIIGIIIALISIKCYKCELLPLYIITYIGIITSMINHRITNDYAKWLDRFMMCITAIVYYHYVLQIKNENIKNISLCVIYLMILLYLSSKLFENTNIHLITHVLSLLLFSLLTDC</sequence>